<dbReference type="RefSeq" id="WP_092631981.1">
    <property type="nucleotide sequence ID" value="NZ_FNQT01000001.1"/>
</dbReference>
<reference evidence="2 3" key="1">
    <citation type="submission" date="2016-10" db="EMBL/GenBank/DDBJ databases">
        <authorList>
            <person name="de Groot N.N."/>
        </authorList>
    </citation>
    <scope>NUCLEOTIDE SEQUENCE [LARGE SCALE GENOMIC DNA]</scope>
    <source>
        <strain evidence="2 3">CGMCC 1.8712</strain>
    </source>
</reference>
<organism evidence="2 3">
    <name type="scientific">Haloplanus vescus</name>
    <dbReference type="NCBI Taxonomy" id="555874"/>
    <lineage>
        <taxon>Archaea</taxon>
        <taxon>Methanobacteriati</taxon>
        <taxon>Methanobacteriota</taxon>
        <taxon>Stenosarchaea group</taxon>
        <taxon>Halobacteria</taxon>
        <taxon>Halobacteriales</taxon>
        <taxon>Haloferacaceae</taxon>
        <taxon>Haloplanus</taxon>
    </lineage>
</organism>
<dbReference type="STRING" id="555874.SAMN04488065_0880"/>
<dbReference type="EMBL" id="FNQT01000001">
    <property type="protein sequence ID" value="SDZ86705.1"/>
    <property type="molecule type" value="Genomic_DNA"/>
</dbReference>
<dbReference type="InterPro" id="IPR036397">
    <property type="entry name" value="RNaseH_sf"/>
</dbReference>
<dbReference type="InterPro" id="IPR038720">
    <property type="entry name" value="YprB_RNase_H-like_dom"/>
</dbReference>
<evidence type="ECO:0000259" key="1">
    <source>
        <dbReference type="Pfam" id="PF13482"/>
    </source>
</evidence>
<dbReference type="Pfam" id="PF13482">
    <property type="entry name" value="RNase_H_2"/>
    <property type="match status" value="1"/>
</dbReference>
<feature type="domain" description="YprB ribonuclease H-like" evidence="1">
    <location>
        <begin position="16"/>
        <end position="118"/>
    </location>
</feature>
<gene>
    <name evidence="2" type="ORF">SAMN04488065_0880</name>
</gene>
<accession>A0A1H3WHW4</accession>
<protein>
    <submittedName>
        <fullName evidence="2">RNase_H superfamily protein</fullName>
    </submittedName>
</protein>
<proteinExistence type="predicted"/>
<evidence type="ECO:0000313" key="3">
    <source>
        <dbReference type="Proteomes" id="UP000236755"/>
    </source>
</evidence>
<dbReference type="AlphaFoldDB" id="A0A1H3WHW4"/>
<dbReference type="InterPro" id="IPR012337">
    <property type="entry name" value="RNaseH-like_sf"/>
</dbReference>
<dbReference type="SUPFAM" id="SSF53098">
    <property type="entry name" value="Ribonuclease H-like"/>
    <property type="match status" value="1"/>
</dbReference>
<dbReference type="OrthoDB" id="323192at2157"/>
<sequence length="223" mass="24656">MRYPRDDPGHDRVATVDIETTATDPDAGELVSVGVGIHDRGDPLTDATYETFHRRGDGEAALVARAMSRLDDAGVDRLVTYNGAEFDLPFLTDRLDRLGATVDWPPVTEPPAHLDLFLDRKERAEREGSKWPTLEACLEAYGHAPATTRWRGAPLTNGRFGEELGPAYLRTLGTETGGRFRERLTEVMDHYLTGDLEATLALFYADVGVDVTGRYLGTETNFD</sequence>
<keyword evidence="3" id="KW-1185">Reference proteome</keyword>
<name>A0A1H3WHW4_9EURY</name>
<dbReference type="GO" id="GO:0003676">
    <property type="term" value="F:nucleic acid binding"/>
    <property type="evidence" value="ECO:0007669"/>
    <property type="project" value="InterPro"/>
</dbReference>
<evidence type="ECO:0000313" key="2">
    <source>
        <dbReference type="EMBL" id="SDZ86705.1"/>
    </source>
</evidence>
<dbReference type="Gene3D" id="3.30.420.10">
    <property type="entry name" value="Ribonuclease H-like superfamily/Ribonuclease H"/>
    <property type="match status" value="1"/>
</dbReference>
<dbReference type="Proteomes" id="UP000236755">
    <property type="component" value="Unassembled WGS sequence"/>
</dbReference>